<dbReference type="EMBL" id="KY382358">
    <property type="protein sequence ID" value="ASF89971.1"/>
    <property type="molecule type" value="Genomic_DNA"/>
</dbReference>
<dbReference type="Proteomes" id="UP000202998">
    <property type="component" value="Segment"/>
</dbReference>
<reference evidence="1 2" key="1">
    <citation type="journal article" date="2017" name="Sci. Rep.">
        <title>Recovery of the first full-length genome sequence of a parapoxvirus directly from a clinical sample.</title>
        <authorList>
            <person name="Gunther T."/>
            <person name="Haas L."/>
            <person name="Alawi M."/>
            <person name="Wohlsein P."/>
            <person name="Marks J."/>
            <person name="Grundhoff A."/>
            <person name="Becher P."/>
            <person name="Fischer N."/>
        </authorList>
    </citation>
    <scope>NUCLEOTIDE SEQUENCE [LARGE SCALE GENOMIC DNA]</scope>
    <source>
        <strain evidence="1">AFK76s1</strain>
    </source>
</reference>
<accession>A0A1Z4CGE5</accession>
<evidence type="ECO:0000313" key="2">
    <source>
        <dbReference type="Proteomes" id="UP000202998"/>
    </source>
</evidence>
<organism evidence="1 2">
    <name type="scientific">Seal parapoxvirus</name>
    <dbReference type="NCBI Taxonomy" id="187984"/>
    <lineage>
        <taxon>Viruses</taxon>
        <taxon>Varidnaviria</taxon>
        <taxon>Bamfordvirae</taxon>
        <taxon>Nucleocytoviricota</taxon>
        <taxon>Pokkesviricetes</taxon>
        <taxon>Chitovirales</taxon>
        <taxon>Poxviridae</taxon>
        <taxon>Chordopoxvirinae</taxon>
        <taxon>Parapoxvirus</taxon>
        <taxon>Parapoxvirus sealpox</taxon>
        <taxon>Grey sealpox virus</taxon>
    </lineage>
</organism>
<keyword evidence="2" id="KW-1185">Reference proteome</keyword>
<name>A0A1Z4CGE5_9POXV</name>
<proteinExistence type="predicted"/>
<protein>
    <submittedName>
        <fullName evidence="1">Uncharacterized protein</fullName>
    </submittedName>
</protein>
<gene>
    <name evidence="1" type="ORF">SePPVgORF069</name>
</gene>
<sequence>MLYCSTRSSSRSSTLVSSSLFLQKTRNSPRIFARAGCAITSILALSRSSFTKRVKCSEQLVHLRGGSSETAYLANHGGGAPLFSIYG</sequence>
<evidence type="ECO:0000313" key="1">
    <source>
        <dbReference type="EMBL" id="ASF89971.1"/>
    </source>
</evidence>